<feature type="signal peptide" evidence="3">
    <location>
        <begin position="1"/>
        <end position="16"/>
    </location>
</feature>
<dbReference type="InterPro" id="IPR052479">
    <property type="entry name" value="GPI-anchor_Adhesion_Reg"/>
</dbReference>
<feature type="domain" description="Yeast cell wall synthesis Kre9/Knh1-like N-terminal" evidence="4">
    <location>
        <begin position="22"/>
        <end position="112"/>
    </location>
</feature>
<dbReference type="PANTHER" id="PTHR35185">
    <property type="entry name" value="SERINE/THREONINE-RICH PROTEIN ADG2-RELATED"/>
    <property type="match status" value="1"/>
</dbReference>
<feature type="chain" id="PRO_5025395978" description="Yeast cell wall synthesis Kre9/Knh1-like N-terminal domain-containing protein" evidence="3">
    <location>
        <begin position="17"/>
        <end position="191"/>
    </location>
</feature>
<evidence type="ECO:0000256" key="1">
    <source>
        <dbReference type="ARBA" id="ARBA00022729"/>
    </source>
</evidence>
<dbReference type="OrthoDB" id="5316007at2759"/>
<name>A0A6A4IHZ7_9AGAR</name>
<organism evidence="5 6">
    <name type="scientific">Gymnopus androsaceus JB14</name>
    <dbReference type="NCBI Taxonomy" id="1447944"/>
    <lineage>
        <taxon>Eukaryota</taxon>
        <taxon>Fungi</taxon>
        <taxon>Dikarya</taxon>
        <taxon>Basidiomycota</taxon>
        <taxon>Agaricomycotina</taxon>
        <taxon>Agaricomycetes</taxon>
        <taxon>Agaricomycetidae</taxon>
        <taxon>Agaricales</taxon>
        <taxon>Marasmiineae</taxon>
        <taxon>Omphalotaceae</taxon>
        <taxon>Gymnopus</taxon>
    </lineage>
</organism>
<evidence type="ECO:0000259" key="4">
    <source>
        <dbReference type="Pfam" id="PF10342"/>
    </source>
</evidence>
<evidence type="ECO:0000313" key="5">
    <source>
        <dbReference type="EMBL" id="KAE9410129.1"/>
    </source>
</evidence>
<protein>
    <recommendedName>
        <fullName evidence="4">Yeast cell wall synthesis Kre9/Knh1-like N-terminal domain-containing protein</fullName>
    </recommendedName>
</protein>
<reference evidence="5" key="1">
    <citation type="journal article" date="2019" name="Environ. Microbiol.">
        <title>Fungal ecological strategies reflected in gene transcription - a case study of two litter decomposers.</title>
        <authorList>
            <person name="Barbi F."/>
            <person name="Kohler A."/>
            <person name="Barry K."/>
            <person name="Baskaran P."/>
            <person name="Daum C."/>
            <person name="Fauchery L."/>
            <person name="Ihrmark K."/>
            <person name="Kuo A."/>
            <person name="LaButti K."/>
            <person name="Lipzen A."/>
            <person name="Morin E."/>
            <person name="Grigoriev I.V."/>
            <person name="Henrissat B."/>
            <person name="Lindahl B."/>
            <person name="Martin F."/>
        </authorList>
    </citation>
    <scope>NUCLEOTIDE SEQUENCE</scope>
    <source>
        <strain evidence="5">JB14</strain>
    </source>
</reference>
<gene>
    <name evidence="5" type="ORF">BT96DRAFT_469509</name>
</gene>
<evidence type="ECO:0000256" key="3">
    <source>
        <dbReference type="SAM" id="SignalP"/>
    </source>
</evidence>
<dbReference type="AlphaFoldDB" id="A0A6A4IHZ7"/>
<feature type="region of interest" description="Disordered" evidence="2">
    <location>
        <begin position="143"/>
        <end position="166"/>
    </location>
</feature>
<evidence type="ECO:0000313" key="6">
    <source>
        <dbReference type="Proteomes" id="UP000799118"/>
    </source>
</evidence>
<accession>A0A6A4IHZ7</accession>
<dbReference type="EMBL" id="ML769386">
    <property type="protein sequence ID" value="KAE9410129.1"/>
    <property type="molecule type" value="Genomic_DNA"/>
</dbReference>
<dbReference type="InterPro" id="IPR018466">
    <property type="entry name" value="Kre9/Knh1-like_N"/>
</dbReference>
<keyword evidence="1 3" id="KW-0732">Signal</keyword>
<sequence>MRSAVALLAFAASAYAYSVTFPSATDGWTNSGAQSLEWSRVSTDPTTFTVLLVNDDANYSQQLAASVDGTLGNTTVNPPSGGWPSPAGAYRVNLVTNTTDNAILAQSVEFNITAATSNSTSTTSTSGSSSASSGTTAIVNTGTAAAGTSGTNTATSASTSATSGTKNGAASLGVQTGLFGILALVGALLVV</sequence>
<dbReference type="Pfam" id="PF10342">
    <property type="entry name" value="Kre9_KNH"/>
    <property type="match status" value="1"/>
</dbReference>
<proteinExistence type="predicted"/>
<dbReference type="PANTHER" id="PTHR35185:SF1">
    <property type="entry name" value="UPF0619 GPI-ANCHORED MEMBRANE PROTEIN C1322.10"/>
    <property type="match status" value="1"/>
</dbReference>
<evidence type="ECO:0000256" key="2">
    <source>
        <dbReference type="SAM" id="MobiDB-lite"/>
    </source>
</evidence>
<keyword evidence="6" id="KW-1185">Reference proteome</keyword>
<dbReference type="Proteomes" id="UP000799118">
    <property type="component" value="Unassembled WGS sequence"/>
</dbReference>